<proteinExistence type="predicted"/>
<reference evidence="2 3" key="1">
    <citation type="journal article" date="2019" name="Int. J. Syst. Evol. Microbiol.">
        <title>The Global Catalogue of Microorganisms (GCM) 10K type strain sequencing project: providing services to taxonomists for standard genome sequencing and annotation.</title>
        <authorList>
            <consortium name="The Broad Institute Genomics Platform"/>
            <consortium name="The Broad Institute Genome Sequencing Center for Infectious Disease"/>
            <person name="Wu L."/>
            <person name="Ma J."/>
        </authorList>
    </citation>
    <scope>NUCLEOTIDE SEQUENCE [LARGE SCALE GENOMIC DNA]</scope>
    <source>
        <strain evidence="2 3">JCM 14330</strain>
    </source>
</reference>
<dbReference type="Proteomes" id="UP001501706">
    <property type="component" value="Unassembled WGS sequence"/>
</dbReference>
<gene>
    <name evidence="2" type="ORF">GCM10009097_38830</name>
</gene>
<evidence type="ECO:0000313" key="2">
    <source>
        <dbReference type="EMBL" id="GAA0517595.1"/>
    </source>
</evidence>
<organism evidence="2 3">
    <name type="scientific">Pigmentiphaga daeguensis</name>
    <dbReference type="NCBI Taxonomy" id="414049"/>
    <lineage>
        <taxon>Bacteria</taxon>
        <taxon>Pseudomonadati</taxon>
        <taxon>Pseudomonadota</taxon>
        <taxon>Betaproteobacteria</taxon>
        <taxon>Burkholderiales</taxon>
        <taxon>Alcaligenaceae</taxon>
        <taxon>Pigmentiphaga</taxon>
    </lineage>
</organism>
<feature type="compositionally biased region" description="Low complexity" evidence="1">
    <location>
        <begin position="1"/>
        <end position="17"/>
    </location>
</feature>
<comment type="caution">
    <text evidence="2">The sequence shown here is derived from an EMBL/GenBank/DDBJ whole genome shotgun (WGS) entry which is preliminary data.</text>
</comment>
<evidence type="ECO:0000256" key="1">
    <source>
        <dbReference type="SAM" id="MobiDB-lite"/>
    </source>
</evidence>
<feature type="region of interest" description="Disordered" evidence="1">
    <location>
        <begin position="56"/>
        <end position="78"/>
    </location>
</feature>
<name>A0ABN1CEK1_9BURK</name>
<keyword evidence="3" id="KW-1185">Reference proteome</keyword>
<feature type="region of interest" description="Disordered" evidence="1">
    <location>
        <begin position="1"/>
        <end position="28"/>
    </location>
</feature>
<dbReference type="EMBL" id="BAAAEN010000016">
    <property type="protein sequence ID" value="GAA0517595.1"/>
    <property type="molecule type" value="Genomic_DNA"/>
</dbReference>
<sequence length="98" mass="10375">MMRKGLSGYSAAAGSAAHENTHTESRHIRLAKRVRTVMIGVSGMAVIVRARPLGRNAPRGPAGCEMRADEDGIGIRPGSAPNVLNKRCGHNPFKLMGA</sequence>
<accession>A0ABN1CEK1</accession>
<evidence type="ECO:0000313" key="3">
    <source>
        <dbReference type="Proteomes" id="UP001501706"/>
    </source>
</evidence>
<protein>
    <submittedName>
        <fullName evidence="2">Uncharacterized protein</fullName>
    </submittedName>
</protein>